<gene>
    <name evidence="2" type="ORF">CEXT_810611</name>
</gene>
<reference evidence="2 3" key="1">
    <citation type="submission" date="2021-06" db="EMBL/GenBank/DDBJ databases">
        <title>Caerostris extrusa draft genome.</title>
        <authorList>
            <person name="Kono N."/>
            <person name="Arakawa K."/>
        </authorList>
    </citation>
    <scope>NUCLEOTIDE SEQUENCE [LARGE SCALE GENOMIC DNA]</scope>
</reference>
<protein>
    <submittedName>
        <fullName evidence="2">Uncharacterized protein</fullName>
    </submittedName>
</protein>
<evidence type="ECO:0000313" key="3">
    <source>
        <dbReference type="Proteomes" id="UP001054945"/>
    </source>
</evidence>
<accession>A0AAV4QNI2</accession>
<feature type="region of interest" description="Disordered" evidence="1">
    <location>
        <begin position="46"/>
        <end position="82"/>
    </location>
</feature>
<feature type="region of interest" description="Disordered" evidence="1">
    <location>
        <begin position="1"/>
        <end position="24"/>
    </location>
</feature>
<dbReference type="Proteomes" id="UP001054945">
    <property type="component" value="Unassembled WGS sequence"/>
</dbReference>
<feature type="compositionally biased region" description="Basic and acidic residues" evidence="1">
    <location>
        <begin position="65"/>
        <end position="79"/>
    </location>
</feature>
<keyword evidence="3" id="KW-1185">Reference proteome</keyword>
<proteinExistence type="predicted"/>
<comment type="caution">
    <text evidence="2">The sequence shown here is derived from an EMBL/GenBank/DDBJ whole genome shotgun (WGS) entry which is preliminary data.</text>
</comment>
<dbReference type="AlphaFoldDB" id="A0AAV4QNI2"/>
<organism evidence="2 3">
    <name type="scientific">Caerostris extrusa</name>
    <name type="common">Bark spider</name>
    <name type="synonym">Caerostris bankana</name>
    <dbReference type="NCBI Taxonomy" id="172846"/>
    <lineage>
        <taxon>Eukaryota</taxon>
        <taxon>Metazoa</taxon>
        <taxon>Ecdysozoa</taxon>
        <taxon>Arthropoda</taxon>
        <taxon>Chelicerata</taxon>
        <taxon>Arachnida</taxon>
        <taxon>Araneae</taxon>
        <taxon>Araneomorphae</taxon>
        <taxon>Entelegynae</taxon>
        <taxon>Araneoidea</taxon>
        <taxon>Araneidae</taxon>
        <taxon>Caerostris</taxon>
    </lineage>
</organism>
<sequence>MAKKSHSLKKNPCRTARVVPGGPTDFQGIQEVGVSIIREVTHGAEDCRGNTNSLRRKPQSSFSDSLKKPSKKADQDEKLRKSHYQHPMTCLINKVTSSSWVVKILEINFKIAQVDTCKKFNFYWFNLSQRQ</sequence>
<evidence type="ECO:0000256" key="1">
    <source>
        <dbReference type="SAM" id="MobiDB-lite"/>
    </source>
</evidence>
<name>A0AAV4QNI2_CAEEX</name>
<feature type="compositionally biased region" description="Basic residues" evidence="1">
    <location>
        <begin position="1"/>
        <end position="12"/>
    </location>
</feature>
<dbReference type="EMBL" id="BPLR01006420">
    <property type="protein sequence ID" value="GIY09717.1"/>
    <property type="molecule type" value="Genomic_DNA"/>
</dbReference>
<feature type="compositionally biased region" description="Polar residues" evidence="1">
    <location>
        <begin position="49"/>
        <end position="64"/>
    </location>
</feature>
<evidence type="ECO:0000313" key="2">
    <source>
        <dbReference type="EMBL" id="GIY09717.1"/>
    </source>
</evidence>